<dbReference type="Proteomes" id="UP001318321">
    <property type="component" value="Unassembled WGS sequence"/>
</dbReference>
<dbReference type="EC" id="3.4.-.-" evidence="8"/>
<evidence type="ECO:0000256" key="4">
    <source>
        <dbReference type="ARBA" id="ARBA00022801"/>
    </source>
</evidence>
<dbReference type="InterPro" id="IPR036590">
    <property type="entry name" value="SRAP-like"/>
</dbReference>
<evidence type="ECO:0000313" key="10">
    <source>
        <dbReference type="Proteomes" id="UP001318321"/>
    </source>
</evidence>
<dbReference type="PANTHER" id="PTHR13604:SF0">
    <property type="entry name" value="ABASIC SITE PROCESSING PROTEIN HMCES"/>
    <property type="match status" value="1"/>
</dbReference>
<comment type="similarity">
    <text evidence="1 8">Belongs to the SOS response-associated peptidase family.</text>
</comment>
<reference evidence="9 10" key="1">
    <citation type="submission" date="2020-03" db="EMBL/GenBank/DDBJ databases">
        <title>Identification of Halomonas strains.</title>
        <authorList>
            <person name="Xiao Z."/>
            <person name="Dong F."/>
            <person name="Wang Z."/>
            <person name="Zhao J.-Y."/>
        </authorList>
    </citation>
    <scope>NUCLEOTIDE SEQUENCE [LARGE SCALE GENOMIC DNA]</scope>
    <source>
        <strain evidence="9 10">DX6</strain>
    </source>
</reference>
<sequence>MCGRFALYSPYPKIAARLGLPVLEDQLEPRYNVPPGVWISAARHPGGDEPLALDYVWWGYKPKWAGEKAPTPINASAEKVATSGYYKQAFSRGRCLIPANGWYEWDKSVKPRQPYFICRQDRELLWMAAIWAERADGRPGCAIITEPSRGATQAIHDRMPLLLDDASLEPWLDPDLTDRETIRNVVRHIDAELIEHWPVSRAVNTSSEDLGAELINPA</sequence>
<dbReference type="Pfam" id="PF02586">
    <property type="entry name" value="SRAP"/>
    <property type="match status" value="1"/>
</dbReference>
<evidence type="ECO:0000313" key="9">
    <source>
        <dbReference type="EMBL" id="NIC05277.1"/>
    </source>
</evidence>
<keyword evidence="6" id="KW-0238">DNA-binding</keyword>
<evidence type="ECO:0000256" key="3">
    <source>
        <dbReference type="ARBA" id="ARBA00022763"/>
    </source>
</evidence>
<evidence type="ECO:0000256" key="8">
    <source>
        <dbReference type="RuleBase" id="RU364100"/>
    </source>
</evidence>
<gene>
    <name evidence="9" type="ORF">HBJ55_07555</name>
</gene>
<comment type="caution">
    <text evidence="9">The sequence shown here is derived from an EMBL/GenBank/DDBJ whole genome shotgun (WGS) entry which is preliminary data.</text>
</comment>
<evidence type="ECO:0000256" key="2">
    <source>
        <dbReference type="ARBA" id="ARBA00022670"/>
    </source>
</evidence>
<evidence type="ECO:0000256" key="1">
    <source>
        <dbReference type="ARBA" id="ARBA00008136"/>
    </source>
</evidence>
<dbReference type="RefSeq" id="WP_167112690.1">
    <property type="nucleotide sequence ID" value="NZ_JAAQTO010000018.1"/>
</dbReference>
<name>A0ABX0PT52_9GAMM</name>
<dbReference type="Gene3D" id="3.90.1680.10">
    <property type="entry name" value="SOS response associated peptidase-like"/>
    <property type="match status" value="1"/>
</dbReference>
<keyword evidence="10" id="KW-1185">Reference proteome</keyword>
<evidence type="ECO:0000256" key="6">
    <source>
        <dbReference type="ARBA" id="ARBA00023125"/>
    </source>
</evidence>
<accession>A0ABX0PT52</accession>
<protein>
    <recommendedName>
        <fullName evidence="8">Abasic site processing protein</fullName>
        <ecNumber evidence="8">3.4.-.-</ecNumber>
    </recommendedName>
</protein>
<dbReference type="InterPro" id="IPR003738">
    <property type="entry name" value="SRAP"/>
</dbReference>
<keyword evidence="2 8" id="KW-0645">Protease</keyword>
<organism evidence="9 10">
    <name type="scientific">Billgrantia bachuensis</name>
    <dbReference type="NCBI Taxonomy" id="2717286"/>
    <lineage>
        <taxon>Bacteria</taxon>
        <taxon>Pseudomonadati</taxon>
        <taxon>Pseudomonadota</taxon>
        <taxon>Gammaproteobacteria</taxon>
        <taxon>Oceanospirillales</taxon>
        <taxon>Halomonadaceae</taxon>
        <taxon>Billgrantia</taxon>
    </lineage>
</organism>
<keyword evidence="4 8" id="KW-0378">Hydrolase</keyword>
<dbReference type="SUPFAM" id="SSF143081">
    <property type="entry name" value="BB1717-like"/>
    <property type="match status" value="1"/>
</dbReference>
<keyword evidence="7" id="KW-0456">Lyase</keyword>
<proteinExistence type="inferred from homology"/>
<evidence type="ECO:0000256" key="5">
    <source>
        <dbReference type="ARBA" id="ARBA00023124"/>
    </source>
</evidence>
<dbReference type="PANTHER" id="PTHR13604">
    <property type="entry name" value="DC12-RELATED"/>
    <property type="match status" value="1"/>
</dbReference>
<evidence type="ECO:0000256" key="7">
    <source>
        <dbReference type="ARBA" id="ARBA00023239"/>
    </source>
</evidence>
<keyword evidence="3" id="KW-0227">DNA damage</keyword>
<keyword evidence="5" id="KW-0190">Covalent protein-DNA linkage</keyword>
<dbReference type="EMBL" id="JAAQTO010000018">
    <property type="protein sequence ID" value="NIC05277.1"/>
    <property type="molecule type" value="Genomic_DNA"/>
</dbReference>